<organism evidence="1 2">
    <name type="scientific">Streptococcus varani</name>
    <dbReference type="NCBI Taxonomy" id="1608583"/>
    <lineage>
        <taxon>Bacteria</taxon>
        <taxon>Bacillati</taxon>
        <taxon>Bacillota</taxon>
        <taxon>Bacilli</taxon>
        <taxon>Lactobacillales</taxon>
        <taxon>Streptococcaceae</taxon>
        <taxon>Streptococcus</taxon>
    </lineage>
</organism>
<accession>A0A0E3WFG1</accession>
<dbReference type="PANTHER" id="PTHR37816:SF3">
    <property type="entry name" value="MODULATES DNA TOPOLOGY"/>
    <property type="match status" value="1"/>
</dbReference>
<dbReference type="Proteomes" id="UP000198604">
    <property type="component" value="Unassembled WGS sequence"/>
</dbReference>
<dbReference type="Gene3D" id="3.40.50.300">
    <property type="entry name" value="P-loop containing nucleotide triphosphate hydrolases"/>
    <property type="match status" value="1"/>
</dbReference>
<dbReference type="PANTHER" id="PTHR37816">
    <property type="entry name" value="YALI0E33011P"/>
    <property type="match status" value="1"/>
</dbReference>
<gene>
    <name evidence="1" type="primary">flaR</name>
    <name evidence="1" type="ORF">BN1356_01800</name>
</gene>
<dbReference type="InterPro" id="IPR052922">
    <property type="entry name" value="Cytidylate_Kinase-2"/>
</dbReference>
<sequence length="181" mass="21990">MKILVIGYSGSGKSTLTQYLSDYYKIPKLHLDQIFFEPNWQPRPEKEFVKTLEDFLLSNQEWIMDGVYSRYLFEKRLELADQIIFLNFPRWASFGRILKRYLRFRGKIRPSAPEGCHEKLDWAFIKFTLFTSRQPKRQKMFKEICQKYQDKTILLKSQKEINVYLHHIEIYQQEKIYNETV</sequence>
<dbReference type="SUPFAM" id="SSF52540">
    <property type="entry name" value="P-loop containing nucleoside triphosphate hydrolases"/>
    <property type="match status" value="1"/>
</dbReference>
<keyword evidence="2" id="KW-1185">Reference proteome</keyword>
<reference evidence="2" key="1">
    <citation type="submission" date="2015-03" db="EMBL/GenBank/DDBJ databases">
        <authorList>
            <person name="Urmite Genomes"/>
        </authorList>
    </citation>
    <scope>NUCLEOTIDE SEQUENCE [LARGE SCALE GENOMIC DNA]</scope>
    <source>
        <strain evidence="2">FF10</strain>
    </source>
</reference>
<evidence type="ECO:0000313" key="1">
    <source>
        <dbReference type="EMBL" id="CQR25454.1"/>
    </source>
</evidence>
<protein>
    <submittedName>
        <fullName evidence="1">Transcriptional regulator</fullName>
    </submittedName>
</protein>
<dbReference type="OrthoDB" id="1201990at2"/>
<proteinExistence type="predicted"/>
<name>A0A0E3WFG1_9STRE</name>
<dbReference type="EMBL" id="CTEN01000004">
    <property type="protein sequence ID" value="CQR25454.1"/>
    <property type="molecule type" value="Genomic_DNA"/>
</dbReference>
<dbReference type="AlphaFoldDB" id="A0A0E3WFG1"/>
<dbReference type="RefSeq" id="WP_093651008.1">
    <property type="nucleotide sequence ID" value="NZ_CTEN01000004.1"/>
</dbReference>
<evidence type="ECO:0000313" key="2">
    <source>
        <dbReference type="Proteomes" id="UP000198604"/>
    </source>
</evidence>
<dbReference type="STRING" id="1608583.BN1356_01800"/>
<dbReference type="InterPro" id="IPR027417">
    <property type="entry name" value="P-loop_NTPase"/>
</dbReference>